<protein>
    <submittedName>
        <fullName evidence="1">RHS repeat-associated core domain-containing protein</fullName>
    </submittedName>
</protein>
<dbReference type="Gene3D" id="2.180.10.10">
    <property type="entry name" value="RHS repeat-associated core"/>
    <property type="match status" value="1"/>
</dbReference>
<proteinExistence type="predicted"/>
<reference evidence="2" key="1">
    <citation type="submission" date="2016-08" db="EMBL/GenBank/DDBJ databases">
        <authorList>
            <person name="Varghese N."/>
            <person name="Submissions Spin"/>
        </authorList>
    </citation>
    <scope>NUCLEOTIDE SEQUENCE [LARGE SCALE GENOMIC DNA]</scope>
    <source>
        <strain evidence="2">R-53144</strain>
    </source>
</reference>
<feature type="non-terminal residue" evidence="1">
    <location>
        <position position="1"/>
    </location>
</feature>
<evidence type="ECO:0000313" key="1">
    <source>
        <dbReference type="EMBL" id="SCC34920.1"/>
    </source>
</evidence>
<name>A0A1C4DUH5_9GAMM</name>
<dbReference type="Proteomes" id="UP000199698">
    <property type="component" value="Unassembled WGS sequence"/>
</dbReference>
<dbReference type="InterPro" id="IPR022385">
    <property type="entry name" value="Rhs_assc_core"/>
</dbReference>
<keyword evidence="2" id="KW-1185">Reference proteome</keyword>
<dbReference type="RefSeq" id="WP_167349251.1">
    <property type="nucleotide sequence ID" value="NZ_FMBA01000109.1"/>
</dbReference>
<organism evidence="1 2">
    <name type="scientific">Gilliamella intestini</name>
    <dbReference type="NCBI Taxonomy" id="1798183"/>
    <lineage>
        <taxon>Bacteria</taxon>
        <taxon>Pseudomonadati</taxon>
        <taxon>Pseudomonadota</taxon>
        <taxon>Gammaproteobacteria</taxon>
        <taxon>Orbales</taxon>
        <taxon>Orbaceae</taxon>
        <taxon>Gilliamella</taxon>
    </lineage>
</organism>
<dbReference type="CDD" id="cd20686">
    <property type="entry name" value="CdiA-CT_Ec-like"/>
    <property type="match status" value="1"/>
</dbReference>
<sequence>GRYITQDPLGILGGLNSYQYAGSDPINWIDPLGLIKVADKGVEGIVGKEADAQLVPDTFVSDVTTHNKQIGQLNAKKTGISGAHNQDAFLESVEMTGAKIVGPKHTDRRFPGLIEYQYQLPARAANGPNAGKIIRFKKVEKKTTYDPAILSDAKVADMSNRAAKQAENYFRNNPHKREYSVKVDGYWFTVTKNQNTGKISNAFLTMPIRNIK</sequence>
<dbReference type="STRING" id="1798183.GA0061080_11091"/>
<dbReference type="NCBIfam" id="TIGR03696">
    <property type="entry name" value="Rhs_assc_core"/>
    <property type="match status" value="1"/>
</dbReference>
<accession>A0A1C4DUH5</accession>
<dbReference type="AlphaFoldDB" id="A0A1C4DUH5"/>
<dbReference type="EMBL" id="FMBA01000109">
    <property type="protein sequence ID" value="SCC34920.1"/>
    <property type="molecule type" value="Genomic_DNA"/>
</dbReference>
<gene>
    <name evidence="1" type="ORF">GA0061080_11091</name>
</gene>
<evidence type="ECO:0000313" key="2">
    <source>
        <dbReference type="Proteomes" id="UP000199698"/>
    </source>
</evidence>